<keyword evidence="4" id="KW-1185">Reference proteome</keyword>
<reference evidence="3" key="2">
    <citation type="submission" date="2020-09" db="EMBL/GenBank/DDBJ databases">
        <authorList>
            <person name="Sun Q."/>
            <person name="Zhou Y."/>
        </authorList>
    </citation>
    <scope>NUCLEOTIDE SEQUENCE</scope>
    <source>
        <strain evidence="3">CGMCC 4.7201</strain>
    </source>
</reference>
<organism evidence="3 4">
    <name type="scientific">Wenjunlia tyrosinilytica</name>
    <dbReference type="NCBI Taxonomy" id="1544741"/>
    <lineage>
        <taxon>Bacteria</taxon>
        <taxon>Bacillati</taxon>
        <taxon>Actinomycetota</taxon>
        <taxon>Actinomycetes</taxon>
        <taxon>Kitasatosporales</taxon>
        <taxon>Streptomycetaceae</taxon>
        <taxon>Wenjunlia</taxon>
    </lineage>
</organism>
<feature type="transmembrane region" description="Helical" evidence="2">
    <location>
        <begin position="12"/>
        <end position="35"/>
    </location>
</feature>
<reference evidence="3" key="1">
    <citation type="journal article" date="2014" name="Int. J. Syst. Evol. Microbiol.">
        <title>Complete genome sequence of Corynebacterium casei LMG S-19264T (=DSM 44701T), isolated from a smear-ripened cheese.</title>
        <authorList>
            <consortium name="US DOE Joint Genome Institute (JGI-PGF)"/>
            <person name="Walter F."/>
            <person name="Albersmeier A."/>
            <person name="Kalinowski J."/>
            <person name="Ruckert C."/>
        </authorList>
    </citation>
    <scope>NUCLEOTIDE SEQUENCE</scope>
    <source>
        <strain evidence="3">CGMCC 4.7201</strain>
    </source>
</reference>
<gene>
    <name evidence="3" type="ORF">GCM10012280_68930</name>
</gene>
<feature type="region of interest" description="Disordered" evidence="1">
    <location>
        <begin position="77"/>
        <end position="112"/>
    </location>
</feature>
<proteinExistence type="predicted"/>
<keyword evidence="2" id="KW-0472">Membrane</keyword>
<accession>A0A917ZZN2</accession>
<evidence type="ECO:0000313" key="4">
    <source>
        <dbReference type="Proteomes" id="UP000641932"/>
    </source>
</evidence>
<dbReference type="EMBL" id="BMMS01000056">
    <property type="protein sequence ID" value="GGP00353.1"/>
    <property type="molecule type" value="Genomic_DNA"/>
</dbReference>
<sequence>MSVVLAENGHWVGVLAAVGVAVLAPLGQLIIREWFWLREQHHSRRDWRWAIKNLSAEEAERLLALRNDTREQLVRSRVAADGGHVPDRSLRRQDFQDARPTPASPEPHGSDT</sequence>
<name>A0A917ZZN2_9ACTN</name>
<feature type="compositionally biased region" description="Basic and acidic residues" evidence="1">
    <location>
        <begin position="84"/>
        <end position="97"/>
    </location>
</feature>
<dbReference type="AlphaFoldDB" id="A0A917ZZN2"/>
<keyword evidence="2" id="KW-1133">Transmembrane helix</keyword>
<keyword evidence="2" id="KW-0812">Transmembrane</keyword>
<dbReference type="Proteomes" id="UP000641932">
    <property type="component" value="Unassembled WGS sequence"/>
</dbReference>
<evidence type="ECO:0000256" key="1">
    <source>
        <dbReference type="SAM" id="MobiDB-lite"/>
    </source>
</evidence>
<evidence type="ECO:0000256" key="2">
    <source>
        <dbReference type="SAM" id="Phobius"/>
    </source>
</evidence>
<protein>
    <submittedName>
        <fullName evidence="3">Uncharacterized protein</fullName>
    </submittedName>
</protein>
<evidence type="ECO:0000313" key="3">
    <source>
        <dbReference type="EMBL" id="GGP00353.1"/>
    </source>
</evidence>
<comment type="caution">
    <text evidence="3">The sequence shown here is derived from an EMBL/GenBank/DDBJ whole genome shotgun (WGS) entry which is preliminary data.</text>
</comment>